<evidence type="ECO:0000256" key="8">
    <source>
        <dbReference type="ARBA" id="ARBA00031195"/>
    </source>
</evidence>
<dbReference type="Pfam" id="PF02230">
    <property type="entry name" value="Abhydrolase_2"/>
    <property type="match status" value="1"/>
</dbReference>
<evidence type="ECO:0000256" key="5">
    <source>
        <dbReference type="ARBA" id="ARBA00022801"/>
    </source>
</evidence>
<evidence type="ECO:0000256" key="6">
    <source>
        <dbReference type="ARBA" id="ARBA00022832"/>
    </source>
</evidence>
<dbReference type="EC" id="3.1.2.22" evidence="2"/>
<keyword evidence="6" id="KW-0276">Fatty acid metabolism</keyword>
<comment type="similarity">
    <text evidence="1">Belongs to the AB hydrolase superfamily. AB hydrolase 2 family.</text>
</comment>
<feature type="region of interest" description="Disordered" evidence="10">
    <location>
        <begin position="242"/>
        <end position="268"/>
    </location>
</feature>
<evidence type="ECO:0000256" key="11">
    <source>
        <dbReference type="SAM" id="Phobius"/>
    </source>
</evidence>
<evidence type="ECO:0000256" key="7">
    <source>
        <dbReference type="ARBA" id="ARBA00029392"/>
    </source>
</evidence>
<dbReference type="SUPFAM" id="SSF53474">
    <property type="entry name" value="alpha/beta-Hydrolases"/>
    <property type="match status" value="1"/>
</dbReference>
<dbReference type="GO" id="GO:0006631">
    <property type="term" value="P:fatty acid metabolic process"/>
    <property type="evidence" value="ECO:0007669"/>
    <property type="project" value="UniProtKB-KW"/>
</dbReference>
<evidence type="ECO:0000259" key="12">
    <source>
        <dbReference type="Pfam" id="PF02230"/>
    </source>
</evidence>
<dbReference type="InterPro" id="IPR003140">
    <property type="entry name" value="PLipase/COase/thioEstase"/>
</dbReference>
<sequence>MPLVPSLVKDKLFFTFVLVIISIASVKCFYTLRRIQGRFREFERLGQTYDSDPDMALKFVSVAARAKHSATVIFVHGLGDTGYGWAPIAEMFSRDPALAHVKWVLPHAPVMPVTANMGAQMPSWFDIPSFDFKEEDEPGMLKSMRSLNELITTEVDSGIPAERVVLGGFSQGGAMSLLTGLTTERKLGGVVVLSGWLPLRDKFKVMASDHVKKLPIFWGHGRNDPLVRFQWGSASEKLGVAEVSQPPPSTRTTGLEFHGYSGVTHSTSEEELDDLRTWISKTIPQES</sequence>
<evidence type="ECO:0000256" key="4">
    <source>
        <dbReference type="ARBA" id="ARBA00022487"/>
    </source>
</evidence>
<keyword evidence="5" id="KW-0378">Hydrolase</keyword>
<evidence type="ECO:0000256" key="9">
    <source>
        <dbReference type="ARBA" id="ARBA00047337"/>
    </source>
</evidence>
<feature type="domain" description="Phospholipase/carboxylesterase/thioesterase" evidence="12">
    <location>
        <begin position="62"/>
        <end position="283"/>
    </location>
</feature>
<comment type="function">
    <text evidence="7">Hydrolyzes fatty acids from S-acylated cysteine residues in proteins with a strong preference for palmitoylated G-alpha proteins over other acyl substrates. Mediates the deacylation of G-alpha proteins such as GPA1 in vivo, but has weak or no activity toward palmitoylated Ras proteins. Has weak lysophospholipase activity in vitro; however such activity may not exist in vivo.</text>
</comment>
<name>A0AAD5VBS0_9APHY</name>
<dbReference type="InterPro" id="IPR050565">
    <property type="entry name" value="LYPA1-2/EST-like"/>
</dbReference>
<accession>A0AAD5VBS0</accession>
<dbReference type="AlphaFoldDB" id="A0AAD5VBS0"/>
<keyword evidence="11" id="KW-0472">Membrane</keyword>
<keyword evidence="11" id="KW-1133">Transmembrane helix</keyword>
<proteinExistence type="inferred from homology"/>
<dbReference type="GO" id="GO:0052689">
    <property type="term" value="F:carboxylic ester hydrolase activity"/>
    <property type="evidence" value="ECO:0007669"/>
    <property type="project" value="UniProtKB-KW"/>
</dbReference>
<dbReference type="PANTHER" id="PTHR10655">
    <property type="entry name" value="LYSOPHOSPHOLIPASE-RELATED"/>
    <property type="match status" value="1"/>
</dbReference>
<dbReference type="Gene3D" id="3.40.50.1820">
    <property type="entry name" value="alpha/beta hydrolase"/>
    <property type="match status" value="1"/>
</dbReference>
<comment type="caution">
    <text evidence="13">The sequence shown here is derived from an EMBL/GenBank/DDBJ whole genome shotgun (WGS) entry which is preliminary data.</text>
</comment>
<keyword evidence="14" id="KW-1185">Reference proteome</keyword>
<dbReference type="InterPro" id="IPR029058">
    <property type="entry name" value="AB_hydrolase_fold"/>
</dbReference>
<comment type="catalytic activity">
    <reaction evidence="9">
        <text>S-hexadecanoyl-L-cysteinyl-[protein] + H2O = L-cysteinyl-[protein] + hexadecanoate + H(+)</text>
        <dbReference type="Rhea" id="RHEA:19233"/>
        <dbReference type="Rhea" id="RHEA-COMP:10131"/>
        <dbReference type="Rhea" id="RHEA-COMP:11032"/>
        <dbReference type="ChEBI" id="CHEBI:7896"/>
        <dbReference type="ChEBI" id="CHEBI:15377"/>
        <dbReference type="ChEBI" id="CHEBI:15378"/>
        <dbReference type="ChEBI" id="CHEBI:29950"/>
        <dbReference type="ChEBI" id="CHEBI:74151"/>
        <dbReference type="EC" id="3.1.2.22"/>
    </reaction>
</comment>
<dbReference type="GO" id="GO:0008474">
    <property type="term" value="F:palmitoyl-(protein) hydrolase activity"/>
    <property type="evidence" value="ECO:0007669"/>
    <property type="project" value="UniProtKB-EC"/>
</dbReference>
<keyword evidence="11" id="KW-0812">Transmembrane</keyword>
<reference evidence="13" key="1">
    <citation type="submission" date="2022-07" db="EMBL/GenBank/DDBJ databases">
        <title>Genome Sequence of Physisporinus lineatus.</title>
        <authorList>
            <person name="Buettner E."/>
        </authorList>
    </citation>
    <scope>NUCLEOTIDE SEQUENCE</scope>
    <source>
        <strain evidence="13">VT162</strain>
    </source>
</reference>
<keyword evidence="6" id="KW-0443">Lipid metabolism</keyword>
<dbReference type="EMBL" id="JANAWD010000097">
    <property type="protein sequence ID" value="KAJ3487246.1"/>
    <property type="molecule type" value="Genomic_DNA"/>
</dbReference>
<evidence type="ECO:0000256" key="3">
    <source>
        <dbReference type="ARBA" id="ARBA00014923"/>
    </source>
</evidence>
<gene>
    <name evidence="13" type="ORF">NLI96_g3661</name>
</gene>
<protein>
    <recommendedName>
        <fullName evidence="3">Acyl-protein thioesterase 1</fullName>
        <ecNumber evidence="2">3.1.2.22</ecNumber>
    </recommendedName>
    <alternativeName>
        <fullName evidence="8">Palmitoyl-protein hydrolase</fullName>
    </alternativeName>
</protein>
<evidence type="ECO:0000256" key="2">
    <source>
        <dbReference type="ARBA" id="ARBA00012423"/>
    </source>
</evidence>
<dbReference type="GO" id="GO:0005737">
    <property type="term" value="C:cytoplasm"/>
    <property type="evidence" value="ECO:0007669"/>
    <property type="project" value="TreeGrafter"/>
</dbReference>
<dbReference type="PANTHER" id="PTHR10655:SF17">
    <property type="entry name" value="LYSOPHOSPHOLIPASE-LIKE PROTEIN 1"/>
    <property type="match status" value="1"/>
</dbReference>
<evidence type="ECO:0000313" key="14">
    <source>
        <dbReference type="Proteomes" id="UP001212997"/>
    </source>
</evidence>
<evidence type="ECO:0000313" key="13">
    <source>
        <dbReference type="EMBL" id="KAJ3487246.1"/>
    </source>
</evidence>
<keyword evidence="4" id="KW-0719">Serine esterase</keyword>
<evidence type="ECO:0000256" key="1">
    <source>
        <dbReference type="ARBA" id="ARBA00006499"/>
    </source>
</evidence>
<evidence type="ECO:0000256" key="10">
    <source>
        <dbReference type="SAM" id="MobiDB-lite"/>
    </source>
</evidence>
<dbReference type="Proteomes" id="UP001212997">
    <property type="component" value="Unassembled WGS sequence"/>
</dbReference>
<organism evidence="13 14">
    <name type="scientific">Meripilus lineatus</name>
    <dbReference type="NCBI Taxonomy" id="2056292"/>
    <lineage>
        <taxon>Eukaryota</taxon>
        <taxon>Fungi</taxon>
        <taxon>Dikarya</taxon>
        <taxon>Basidiomycota</taxon>
        <taxon>Agaricomycotina</taxon>
        <taxon>Agaricomycetes</taxon>
        <taxon>Polyporales</taxon>
        <taxon>Meripilaceae</taxon>
        <taxon>Meripilus</taxon>
    </lineage>
</organism>
<feature type="transmembrane region" description="Helical" evidence="11">
    <location>
        <begin position="12"/>
        <end position="30"/>
    </location>
</feature>